<protein>
    <submittedName>
        <fullName evidence="1">Uncharacterized protein</fullName>
    </submittedName>
</protein>
<dbReference type="EMBL" id="JAGTPW010000019">
    <property type="protein sequence ID" value="MBR8644907.1"/>
    <property type="molecule type" value="Genomic_DNA"/>
</dbReference>
<sequence>MAEELKIRYGWIVYIIPEQSEKTGNKISYLGVRAASSKSAFYSRYLL</sequence>
<evidence type="ECO:0000313" key="1">
    <source>
        <dbReference type="EMBL" id="MBR8644907.1"/>
    </source>
</evidence>
<reference evidence="1" key="1">
    <citation type="submission" date="2021-04" db="EMBL/GenBank/DDBJ databases">
        <title>Whole genome sequencing of Enterococci isolates from hospitalized patients.</title>
        <authorList>
            <person name="Ogoti B.M."/>
            <person name="Onyambu F.G."/>
        </authorList>
    </citation>
    <scope>NUCLEOTIDE SEQUENCE</scope>
    <source>
        <strain evidence="1">242</strain>
    </source>
</reference>
<name>A0A941FRQ5_9BACI</name>
<gene>
    <name evidence="1" type="ORF">KEH51_12645</name>
</gene>
<evidence type="ECO:0000313" key="2">
    <source>
        <dbReference type="Proteomes" id="UP000680045"/>
    </source>
</evidence>
<dbReference type="AlphaFoldDB" id="A0A941FRQ5"/>
<dbReference type="Proteomes" id="UP000680045">
    <property type="component" value="Unassembled WGS sequence"/>
</dbReference>
<comment type="caution">
    <text evidence="1">The sequence shown here is derived from an EMBL/GenBank/DDBJ whole genome shotgun (WGS) entry which is preliminary data.</text>
</comment>
<organism evidence="1 2">
    <name type="scientific">Peribacillus frigoritolerans</name>
    <dbReference type="NCBI Taxonomy" id="450367"/>
    <lineage>
        <taxon>Bacteria</taxon>
        <taxon>Bacillati</taxon>
        <taxon>Bacillota</taxon>
        <taxon>Bacilli</taxon>
        <taxon>Bacillales</taxon>
        <taxon>Bacillaceae</taxon>
        <taxon>Peribacillus</taxon>
    </lineage>
</organism>
<proteinExistence type="predicted"/>
<accession>A0A941FRQ5</accession>